<reference evidence="4 5" key="1">
    <citation type="submission" date="2022-05" db="EMBL/GenBank/DDBJ databases">
        <title>Seasonal and diel survey of microbial diversity of the Tyrrhenian coast.</title>
        <authorList>
            <person name="Gattoni G."/>
            <person name="Corral P."/>
        </authorList>
    </citation>
    <scope>NUCLEOTIDE SEQUENCE [LARGE SCALE GENOMIC DNA]</scope>
    <source>
        <strain evidence="4 5">V10</strain>
    </source>
</reference>
<comment type="caution">
    <text evidence="4">The sequence shown here is derived from an EMBL/GenBank/DDBJ whole genome shotgun (WGS) entry which is preliminary data.</text>
</comment>
<evidence type="ECO:0000313" key="4">
    <source>
        <dbReference type="EMBL" id="MCL1627440.1"/>
    </source>
</evidence>
<feature type="chain" id="PRO_5047135471" evidence="2">
    <location>
        <begin position="21"/>
        <end position="161"/>
    </location>
</feature>
<gene>
    <name evidence="4" type="ORF">M3N55_01735</name>
</gene>
<evidence type="ECO:0000259" key="3">
    <source>
        <dbReference type="Pfam" id="PF13778"/>
    </source>
</evidence>
<name>A0ABT0LXV1_9RHOB</name>
<dbReference type="Pfam" id="PF13778">
    <property type="entry name" value="DUF4174"/>
    <property type="match status" value="1"/>
</dbReference>
<dbReference type="EMBL" id="JALZWP010000001">
    <property type="protein sequence ID" value="MCL1627440.1"/>
    <property type="molecule type" value="Genomic_DNA"/>
</dbReference>
<proteinExistence type="predicted"/>
<protein>
    <submittedName>
        <fullName evidence="4">DUF4174 domain-containing protein</fullName>
    </submittedName>
</protein>
<feature type="domain" description="DUF4174" evidence="3">
    <location>
        <begin position="53"/>
        <end position="152"/>
    </location>
</feature>
<keyword evidence="1 2" id="KW-0732">Signal</keyword>
<dbReference type="RefSeq" id="WP_249055764.1">
    <property type="nucleotide sequence ID" value="NZ_JALZWP010000001.1"/>
</dbReference>
<keyword evidence="5" id="KW-1185">Reference proteome</keyword>
<sequence>MKPIFTLVFAAVFAATTGTAQSVPADAENSPVTAPVAEEELLFLDAREIDVREYVWNHRLIVVMADTPDNPQFGRQLEEIRDRADEFVIRDVVVIFDAHPDDVSPLRQVLRPNGFMTAIIDKDGEVKARRPAVRSGRELMAVIDKFPLRRQEILERNPSGR</sequence>
<organism evidence="4 5">
    <name type="scientific">Roseinatronobacter domitianus</name>
    <dbReference type="NCBI Taxonomy" id="2940293"/>
    <lineage>
        <taxon>Bacteria</taxon>
        <taxon>Pseudomonadati</taxon>
        <taxon>Pseudomonadota</taxon>
        <taxon>Alphaproteobacteria</taxon>
        <taxon>Rhodobacterales</taxon>
        <taxon>Paracoccaceae</taxon>
        <taxon>Roseinatronobacter</taxon>
    </lineage>
</organism>
<evidence type="ECO:0000256" key="1">
    <source>
        <dbReference type="ARBA" id="ARBA00022729"/>
    </source>
</evidence>
<dbReference type="Proteomes" id="UP001202550">
    <property type="component" value="Unassembled WGS sequence"/>
</dbReference>
<evidence type="ECO:0000313" key="5">
    <source>
        <dbReference type="Proteomes" id="UP001202550"/>
    </source>
</evidence>
<accession>A0ABT0LXV1</accession>
<evidence type="ECO:0000256" key="2">
    <source>
        <dbReference type="SAM" id="SignalP"/>
    </source>
</evidence>
<feature type="signal peptide" evidence="2">
    <location>
        <begin position="1"/>
        <end position="20"/>
    </location>
</feature>
<dbReference type="InterPro" id="IPR025232">
    <property type="entry name" value="DUF4174"/>
</dbReference>